<dbReference type="eggNOG" id="KOG0918">
    <property type="taxonomic scope" value="Eukaryota"/>
</dbReference>
<dbReference type="STRING" id="3075.A0A087SBS9"/>
<dbReference type="EMBL" id="KL662089">
    <property type="protein sequence ID" value="KFM23183.1"/>
    <property type="molecule type" value="Genomic_DNA"/>
</dbReference>
<evidence type="ECO:0000313" key="4">
    <source>
        <dbReference type="Proteomes" id="UP000028924"/>
    </source>
</evidence>
<dbReference type="Proteomes" id="UP000028924">
    <property type="component" value="Unassembled WGS sequence"/>
</dbReference>
<dbReference type="PANTHER" id="PTHR23300:SF0">
    <property type="entry name" value="METHANETHIOL OXIDASE"/>
    <property type="match status" value="1"/>
</dbReference>
<dbReference type="OrthoDB" id="10252446at2759"/>
<name>A0A087SBS9_AUXPR</name>
<sequence length="488" mass="53518">MATCCNGSGPGYATPLEAKEKGPRETLLYVPAIIPDQSRPDYLATVDADPESKTYSKVIHRLPVTHLGDELHHSGWNACSSCHGNSSKSRSLLILPSLKSGRIYGKWPWFGDGNWLAGFPLASVDTVSDPRAPRLHKVVEPAAIQEKTGLGFLHTSHCLGNGDIVVSALGTPDGKAKGGFVVLDENLEVKGTWSGSEVEYGYDFWYQPAHDLLASTSWGAPAALFKGFNPAEVPTEYGDAVYIWSWEGRDLKQTIHLGQDGLIPLEIRFKHDPASRHGFIGAALSSNVIHLTKPPGGEEWVAKPVIKQPWTKVEGWALPEQPPLITDILISLDDKYLYFSNWLRGDIVQYDITDPEHPKLAGRVWVGGSIRRDGPVTEGLEELGLTEQPEIPTVQGHKLLGGPQMIQLSLDGKRLYVTNSLFSPWDKQFYPDLVEKGSYLLQINVDDVNGGLSINHDFYVDFGAEPGGPVLAHEVRYPGGDCSSDIWL</sequence>
<evidence type="ECO:0000256" key="1">
    <source>
        <dbReference type="ARBA" id="ARBA00005606"/>
    </source>
</evidence>
<dbReference type="PANTHER" id="PTHR23300">
    <property type="entry name" value="METHANETHIOL OXIDASE"/>
    <property type="match status" value="1"/>
</dbReference>
<proteinExistence type="inferred from homology"/>
<protein>
    <submittedName>
        <fullName evidence="3">Selenium-binding protein 1</fullName>
    </submittedName>
</protein>
<dbReference type="InterPro" id="IPR008826">
    <property type="entry name" value="Se-bd"/>
</dbReference>
<reference evidence="3 4" key="1">
    <citation type="journal article" date="2014" name="BMC Genomics">
        <title>Oil accumulation mechanisms of the oleaginous microalga Chlorella protothecoides revealed through its genome, transcriptomes, and proteomes.</title>
        <authorList>
            <person name="Gao C."/>
            <person name="Wang Y."/>
            <person name="Shen Y."/>
            <person name="Yan D."/>
            <person name="He X."/>
            <person name="Dai J."/>
            <person name="Wu Q."/>
        </authorList>
    </citation>
    <scope>NUCLEOTIDE SEQUENCE [LARGE SCALE GENOMIC DNA]</scope>
    <source>
        <strain evidence="3 4">0710</strain>
    </source>
</reference>
<dbReference type="KEGG" id="apro:F751_3374"/>
<accession>A0A087SBS9</accession>
<evidence type="ECO:0000256" key="2">
    <source>
        <dbReference type="ARBA" id="ARBA00023266"/>
    </source>
</evidence>
<gene>
    <name evidence="3" type="ORF">F751_3374</name>
</gene>
<dbReference type="GO" id="GO:0008430">
    <property type="term" value="F:selenium binding"/>
    <property type="evidence" value="ECO:0007669"/>
    <property type="project" value="InterPro"/>
</dbReference>
<comment type="similarity">
    <text evidence="1">Belongs to the selenium-binding protein family.</text>
</comment>
<dbReference type="RefSeq" id="XP_011396053.1">
    <property type="nucleotide sequence ID" value="XM_011397751.1"/>
</dbReference>
<dbReference type="SUPFAM" id="SSF75011">
    <property type="entry name" value="3-carboxy-cis,cis-mucoante lactonizing enzyme"/>
    <property type="match status" value="1"/>
</dbReference>
<evidence type="ECO:0000313" key="3">
    <source>
        <dbReference type="EMBL" id="KFM23183.1"/>
    </source>
</evidence>
<keyword evidence="2" id="KW-0711">Selenium</keyword>
<dbReference type="GeneID" id="23614765"/>
<organism evidence="3 4">
    <name type="scientific">Auxenochlorella protothecoides</name>
    <name type="common">Green microalga</name>
    <name type="synonym">Chlorella protothecoides</name>
    <dbReference type="NCBI Taxonomy" id="3075"/>
    <lineage>
        <taxon>Eukaryota</taxon>
        <taxon>Viridiplantae</taxon>
        <taxon>Chlorophyta</taxon>
        <taxon>core chlorophytes</taxon>
        <taxon>Trebouxiophyceae</taxon>
        <taxon>Chlorellales</taxon>
        <taxon>Chlorellaceae</taxon>
        <taxon>Auxenochlorella</taxon>
    </lineage>
</organism>
<dbReference type="Pfam" id="PF05694">
    <property type="entry name" value="SBP56"/>
    <property type="match status" value="1"/>
</dbReference>
<dbReference type="AlphaFoldDB" id="A0A087SBS9"/>
<keyword evidence="4" id="KW-1185">Reference proteome</keyword>